<feature type="compositionally biased region" description="Basic and acidic residues" evidence="1">
    <location>
        <begin position="1"/>
        <end position="16"/>
    </location>
</feature>
<feature type="compositionally biased region" description="Basic residues" evidence="1">
    <location>
        <begin position="75"/>
        <end position="101"/>
    </location>
</feature>
<name>A0A8H8CQR6_PSICU</name>
<feature type="compositionally biased region" description="Basic and acidic residues" evidence="1">
    <location>
        <begin position="44"/>
        <end position="59"/>
    </location>
</feature>
<proteinExistence type="predicted"/>
<evidence type="ECO:0000256" key="1">
    <source>
        <dbReference type="SAM" id="MobiDB-lite"/>
    </source>
</evidence>
<protein>
    <submittedName>
        <fullName evidence="2">Uncharacterized protein</fullName>
    </submittedName>
</protein>
<comment type="caution">
    <text evidence="2">The sequence shown here is derived from an EMBL/GenBank/DDBJ whole genome shotgun (WGS) entry which is preliminary data.</text>
</comment>
<evidence type="ECO:0000313" key="2">
    <source>
        <dbReference type="EMBL" id="KAG5173374.1"/>
    </source>
</evidence>
<dbReference type="AlphaFoldDB" id="A0A8H8CQR6"/>
<organism evidence="2">
    <name type="scientific">Psilocybe cubensis</name>
    <name type="common">Psychedelic mushroom</name>
    <name type="synonym">Stropharia cubensis</name>
    <dbReference type="NCBI Taxonomy" id="181762"/>
    <lineage>
        <taxon>Eukaryota</taxon>
        <taxon>Fungi</taxon>
        <taxon>Dikarya</taxon>
        <taxon>Basidiomycota</taxon>
        <taxon>Agaricomycotina</taxon>
        <taxon>Agaricomycetes</taxon>
        <taxon>Agaricomycetidae</taxon>
        <taxon>Agaricales</taxon>
        <taxon>Agaricineae</taxon>
        <taxon>Strophariaceae</taxon>
        <taxon>Psilocybe</taxon>
    </lineage>
</organism>
<reference evidence="2" key="1">
    <citation type="submission" date="2021-02" db="EMBL/GenBank/DDBJ databases">
        <title>Psilocybe cubensis genome.</title>
        <authorList>
            <person name="Mckernan K.J."/>
            <person name="Crawford S."/>
            <person name="Trippe A."/>
            <person name="Kane L.T."/>
            <person name="Mclaughlin S."/>
        </authorList>
    </citation>
    <scope>NUCLEOTIDE SEQUENCE [LARGE SCALE GENOMIC DNA]</scope>
    <source>
        <strain evidence="2">MGC-MH-2018</strain>
    </source>
</reference>
<sequence>MPVTREGHDVDNHSDDNDYQNQKQMIEAKLKELISMMRAVFCDTHGRRENDDEDGKNSEQDEQDEDLDPWPANSKRSRRVQWRLGRKTKRSRRNFRRRMRGASRSPNKLRGSDSD</sequence>
<feature type="region of interest" description="Disordered" evidence="1">
    <location>
        <begin position="44"/>
        <end position="115"/>
    </location>
</feature>
<gene>
    <name evidence="2" type="ORF">JR316_000028</name>
</gene>
<feature type="region of interest" description="Disordered" evidence="1">
    <location>
        <begin position="1"/>
        <end position="24"/>
    </location>
</feature>
<accession>A0A8H8CQR6</accession>
<dbReference type="EMBL" id="JAFIQS010000001">
    <property type="protein sequence ID" value="KAG5173374.1"/>
    <property type="molecule type" value="Genomic_DNA"/>
</dbReference>